<dbReference type="InterPro" id="IPR056761">
    <property type="entry name" value="Ufl1-like_C"/>
</dbReference>
<feature type="compositionally biased region" description="Basic residues" evidence="7">
    <location>
        <begin position="451"/>
        <end position="460"/>
    </location>
</feature>
<dbReference type="InterPro" id="IPR056580">
    <property type="entry name" value="Ufl1_dom"/>
</dbReference>
<dbReference type="Pfam" id="PF23659">
    <property type="entry name" value="UFL1"/>
    <property type="match status" value="1"/>
</dbReference>
<evidence type="ECO:0000256" key="6">
    <source>
        <dbReference type="ARBA" id="ARBA00030452"/>
    </source>
</evidence>
<dbReference type="AlphaFoldDB" id="A0A131Y3D9"/>
<feature type="domain" description="E3 UFM1-protein ligase 1-like" evidence="9">
    <location>
        <begin position="561"/>
        <end position="682"/>
    </location>
</feature>
<evidence type="ECO:0000313" key="11">
    <source>
        <dbReference type="EMBL" id="JAP72546.1"/>
    </source>
</evidence>
<dbReference type="InterPro" id="IPR018611">
    <property type="entry name" value="Ufl1"/>
</dbReference>
<evidence type="ECO:0000256" key="7">
    <source>
        <dbReference type="SAM" id="MobiDB-lite"/>
    </source>
</evidence>
<dbReference type="PANTHER" id="PTHR31057">
    <property type="entry name" value="E3 UFM1-PROTEIN LIGASE 1"/>
    <property type="match status" value="1"/>
</dbReference>
<proteinExistence type="evidence at transcript level"/>
<feature type="domain" description="E3 UFM1-protein ligase 1-like N-terminal" evidence="8">
    <location>
        <begin position="7"/>
        <end position="284"/>
    </location>
</feature>
<evidence type="ECO:0000256" key="4">
    <source>
        <dbReference type="ARBA" id="ARBA00022679"/>
    </source>
</evidence>
<dbReference type="EMBL" id="GEFM01003250">
    <property type="protein sequence ID" value="JAP72546.1"/>
    <property type="molecule type" value="mRNA"/>
</dbReference>
<dbReference type="GO" id="GO:0034976">
    <property type="term" value="P:response to endoplasmic reticulum stress"/>
    <property type="evidence" value="ECO:0007669"/>
    <property type="project" value="TreeGrafter"/>
</dbReference>
<dbReference type="GO" id="GO:0032434">
    <property type="term" value="P:regulation of proteasomal ubiquitin-dependent protein catabolic process"/>
    <property type="evidence" value="ECO:0007669"/>
    <property type="project" value="TreeGrafter"/>
</dbReference>
<keyword evidence="4" id="KW-0808">Transferase</keyword>
<evidence type="ECO:0000259" key="8">
    <source>
        <dbReference type="Pfam" id="PF09743"/>
    </source>
</evidence>
<evidence type="ECO:0000259" key="10">
    <source>
        <dbReference type="Pfam" id="PF25041"/>
    </source>
</evidence>
<protein>
    <recommendedName>
        <fullName evidence="3">E3 UFM1-protein ligase 1 homolog</fullName>
    </recommendedName>
    <alternativeName>
        <fullName evidence="6">E3 UFM1-protein transferase 1 homolog</fullName>
    </alternativeName>
</protein>
<organism evidence="11">
    <name type="scientific">Ixodes ricinus</name>
    <name type="common">Common tick</name>
    <name type="synonym">Acarus ricinus</name>
    <dbReference type="NCBI Taxonomy" id="34613"/>
    <lineage>
        <taxon>Eukaryota</taxon>
        <taxon>Metazoa</taxon>
        <taxon>Ecdysozoa</taxon>
        <taxon>Arthropoda</taxon>
        <taxon>Chelicerata</taxon>
        <taxon>Arachnida</taxon>
        <taxon>Acari</taxon>
        <taxon>Parasitiformes</taxon>
        <taxon>Ixodida</taxon>
        <taxon>Ixodoidea</taxon>
        <taxon>Ixodidae</taxon>
        <taxon>Ixodinae</taxon>
        <taxon>Ixodes</taxon>
    </lineage>
</organism>
<keyword evidence="5" id="KW-0833">Ubl conjugation pathway</keyword>
<feature type="domain" description="E3 UFM1-protein ligase-like C-terminal" evidence="10">
    <location>
        <begin position="688"/>
        <end position="792"/>
    </location>
</feature>
<dbReference type="PANTHER" id="PTHR31057:SF0">
    <property type="entry name" value="E3 UFM1-PROTEIN LIGASE 1"/>
    <property type="match status" value="1"/>
</dbReference>
<evidence type="ECO:0000256" key="1">
    <source>
        <dbReference type="ARBA" id="ARBA00003950"/>
    </source>
</evidence>
<dbReference type="GO" id="GO:0061666">
    <property type="term" value="F:UFM1 ligase activity"/>
    <property type="evidence" value="ECO:0007669"/>
    <property type="project" value="InterPro"/>
</dbReference>
<sequence length="804" mass="88569">MATDWEEVKRLAADFQRAQLSTTVQRLSERNCIEIVKKLIELKLIDVIFTNDGKEYITPKHLQKEIMDELTVAGGRINLVDLAHNLNVDLSHIEARCSELLRSEHSLQVVLGQLIDRSYLDTLAEDINEKLQQAGHITFGEITKQYDLPPDFLEDVIHSRLGSTIKGHADPHDRRHIFTDAYVAQHKYRVRGALSAVTRPVSLSSLVNMFQFPEKLLYGMIEDLVKEGRLAGSLVGGRSERASYIPDLYSRSQGSWVDTCYHQNGYLEYDALTRLGIQDPKGYVKRRFKDDGLVFLKNLCLGQTLLAQVEAAVDEVAATGAWVDLAPLLPSVFSAEEVSSVIQAALKSRPKGSAAVQQLLDTMVVSEAFVETCMRSFDPLMTAKAELDSQKGVVFMEAVSAGPGASHRQSTPPVAMPTAADDKQEKKDERRKKATGGKSGGGTQGRETKTKAVKSKKRTGGKGGRGNDSDSEEDRSGADADRGGSSSARSHKGGAELEFMTVQEMQAQLEQLKILEDCPKELSLSIAQKIHRPLTRQYQEVARSVFLTSSSASGAARRKTHAELQDKLASLLTSIQLFDKGLKLLPDDLQSVLGKHLLKTLCSDFTNLVVGYLAVEQGAAKEADVPPNMAPEVRLKWIQKLPADIKGPVLKLHQSLSAKTTEDFLADVDVVLGAGVCDMIIRSDKKKERQALHGHRQALLAQLAEAREAALCLHLAVLLVAQAQTQRMVHASGKFVPQLVAFLRTQLPPEVFATLHEAQELVMKHLTLDDTSEEKSEVASKLEELIPRLKELGATYKRQGTTEE</sequence>
<name>A0A131Y3D9_IXORI</name>
<comment type="similarity">
    <text evidence="2">Belongs to the UFL1 family.</text>
</comment>
<dbReference type="Pfam" id="PF25041">
    <property type="entry name" value="UFL1_C"/>
    <property type="match status" value="1"/>
</dbReference>
<dbReference type="Pfam" id="PF09743">
    <property type="entry name" value="E3_UFM1_ligase"/>
    <property type="match status" value="1"/>
</dbReference>
<evidence type="ECO:0000256" key="2">
    <source>
        <dbReference type="ARBA" id="ARBA00010789"/>
    </source>
</evidence>
<evidence type="ECO:0000256" key="3">
    <source>
        <dbReference type="ARBA" id="ARBA00014160"/>
    </source>
</evidence>
<accession>A0A131Y3D9</accession>
<dbReference type="Pfam" id="PF25870">
    <property type="entry name" value="WHD_UFL1_5th"/>
    <property type="match status" value="1"/>
</dbReference>
<dbReference type="InterPro" id="IPR056579">
    <property type="entry name" value="Ufl1_N"/>
</dbReference>
<dbReference type="GO" id="GO:0005789">
    <property type="term" value="C:endoplasmic reticulum membrane"/>
    <property type="evidence" value="ECO:0007669"/>
    <property type="project" value="TreeGrafter"/>
</dbReference>
<evidence type="ECO:0000256" key="5">
    <source>
        <dbReference type="ARBA" id="ARBA00022786"/>
    </source>
</evidence>
<reference evidence="11" key="1">
    <citation type="submission" date="2016-02" db="EMBL/GenBank/DDBJ databases">
        <title>RNAseq analyses of the midgut from blood- or serum-fed Ixodes ricinus ticks.</title>
        <authorList>
            <person name="Perner J."/>
            <person name="Provaznik J."/>
            <person name="Schrenkova J."/>
            <person name="Urbanova V."/>
            <person name="Ribeiro J.M."/>
            <person name="Kopacek P."/>
        </authorList>
    </citation>
    <scope>NUCLEOTIDE SEQUENCE</scope>
    <source>
        <tissue evidence="11">Gut</tissue>
    </source>
</reference>
<feature type="region of interest" description="Disordered" evidence="7">
    <location>
        <begin position="402"/>
        <end position="492"/>
    </location>
</feature>
<dbReference type="GO" id="GO:1990592">
    <property type="term" value="P:protein K69-linked ufmylation"/>
    <property type="evidence" value="ECO:0007669"/>
    <property type="project" value="TreeGrafter"/>
</dbReference>
<comment type="function">
    <text evidence="1">E3 UFM1-protein ligase that mediates ufmylation of target proteins.</text>
</comment>
<evidence type="ECO:0000259" key="9">
    <source>
        <dbReference type="Pfam" id="PF23659"/>
    </source>
</evidence>